<dbReference type="SMART" id="SM00228">
    <property type="entry name" value="PDZ"/>
    <property type="match status" value="1"/>
</dbReference>
<evidence type="ECO:0000259" key="1">
    <source>
        <dbReference type="SMART" id="SM00228"/>
    </source>
</evidence>
<keyword evidence="3" id="KW-1185">Reference proteome</keyword>
<dbReference type="InterPro" id="IPR043504">
    <property type="entry name" value="Peptidase_S1_PA_chymotrypsin"/>
</dbReference>
<dbReference type="SUPFAM" id="SSF50156">
    <property type="entry name" value="PDZ domain-like"/>
    <property type="match status" value="1"/>
</dbReference>
<proteinExistence type="predicted"/>
<dbReference type="InterPro" id="IPR041489">
    <property type="entry name" value="PDZ_6"/>
</dbReference>
<gene>
    <name evidence="2" type="ORF">HS088_TW02G00215</name>
</gene>
<dbReference type="FunCoup" id="A0A7J7DXV3">
    <property type="interactions" value="1357"/>
</dbReference>
<dbReference type="SUPFAM" id="SSF50494">
    <property type="entry name" value="Trypsin-like serine proteases"/>
    <property type="match status" value="1"/>
</dbReference>
<comment type="caution">
    <text evidence="2">The sequence shown here is derived from an EMBL/GenBank/DDBJ whole genome shotgun (WGS) entry which is preliminary data.</text>
</comment>
<dbReference type="AlphaFoldDB" id="A0A7J7DXV3"/>
<dbReference type="InterPro" id="IPR036034">
    <property type="entry name" value="PDZ_sf"/>
</dbReference>
<dbReference type="EMBL" id="JAAARO010000002">
    <property type="protein sequence ID" value="KAF5751205.1"/>
    <property type="molecule type" value="Genomic_DNA"/>
</dbReference>
<organism evidence="2 3">
    <name type="scientific">Tripterygium wilfordii</name>
    <name type="common">Thunder God vine</name>
    <dbReference type="NCBI Taxonomy" id="458696"/>
    <lineage>
        <taxon>Eukaryota</taxon>
        <taxon>Viridiplantae</taxon>
        <taxon>Streptophyta</taxon>
        <taxon>Embryophyta</taxon>
        <taxon>Tracheophyta</taxon>
        <taxon>Spermatophyta</taxon>
        <taxon>Magnoliopsida</taxon>
        <taxon>eudicotyledons</taxon>
        <taxon>Gunneridae</taxon>
        <taxon>Pentapetalae</taxon>
        <taxon>rosids</taxon>
        <taxon>fabids</taxon>
        <taxon>Celastrales</taxon>
        <taxon>Celastraceae</taxon>
        <taxon>Tripterygium</taxon>
    </lineage>
</organism>
<accession>A0A7J7DXV3</accession>
<dbReference type="InParanoid" id="A0A7J7DXV3"/>
<feature type="domain" description="PDZ" evidence="1">
    <location>
        <begin position="293"/>
        <end position="380"/>
    </location>
</feature>
<dbReference type="PANTHER" id="PTHR47389">
    <property type="entry name" value="OS09G0436400 PROTEIN"/>
    <property type="match status" value="1"/>
</dbReference>
<dbReference type="Pfam" id="PF17820">
    <property type="entry name" value="PDZ_6"/>
    <property type="match status" value="1"/>
</dbReference>
<dbReference type="PANTHER" id="PTHR47389:SF4">
    <property type="entry name" value="OS09G0436400 PROTEIN"/>
    <property type="match status" value="1"/>
</dbReference>
<evidence type="ECO:0000313" key="2">
    <source>
        <dbReference type="EMBL" id="KAF5751205.1"/>
    </source>
</evidence>
<dbReference type="Gene3D" id="2.30.42.10">
    <property type="match status" value="1"/>
</dbReference>
<dbReference type="Pfam" id="PF13365">
    <property type="entry name" value="Trypsin_2"/>
    <property type="match status" value="1"/>
</dbReference>
<sequence>MTRACPGEIMHTQAIERFNPWERERDPNRTYYSPDEYYYMSNFSRKRPKFRSNPENLYLDIETKRVALKVSPSVVSLVSYSGEEEIFQGSGTIIESDDNSGVILTSANLIRSTTDQHAIADDIKVVVYLLDGKLYRGQVVAHDLHFNIAAIKIQSDSLLPTANLRHLDDSVTISPSQLHIPEEKSFQLHAHSSSFNLIPGDTVIALGRYSISPHDLMAAPGKFSLDVCGYDCRELFRVTCRITRSGDGGPLVNRHGEVIGFNFYDLFLTPFMPINIAFKWWEHYKKYGELRRPWIGMEMTNLYAASLHILDKVIQKFPRIGKGVIVEEVIPGSSAETAGICPNDVIIECDGKSVQSFLELFEMMWDKVGGSVELVVIRGIEGDPLHLTMVVVEATPDEFYRWPRW</sequence>
<evidence type="ECO:0000313" key="3">
    <source>
        <dbReference type="Proteomes" id="UP000593562"/>
    </source>
</evidence>
<protein>
    <recommendedName>
        <fullName evidence="1">PDZ domain-containing protein</fullName>
    </recommendedName>
</protein>
<dbReference type="Gene3D" id="2.40.10.10">
    <property type="entry name" value="Trypsin-like serine proteases"/>
    <property type="match status" value="2"/>
</dbReference>
<dbReference type="Proteomes" id="UP000593562">
    <property type="component" value="Unassembled WGS sequence"/>
</dbReference>
<dbReference type="InterPro" id="IPR001478">
    <property type="entry name" value="PDZ"/>
</dbReference>
<reference evidence="2 3" key="1">
    <citation type="journal article" date="2020" name="Nat. Commun.">
        <title>Genome of Tripterygium wilfordii and identification of cytochrome P450 involved in triptolide biosynthesis.</title>
        <authorList>
            <person name="Tu L."/>
            <person name="Su P."/>
            <person name="Zhang Z."/>
            <person name="Gao L."/>
            <person name="Wang J."/>
            <person name="Hu T."/>
            <person name="Zhou J."/>
            <person name="Zhang Y."/>
            <person name="Zhao Y."/>
            <person name="Liu Y."/>
            <person name="Song Y."/>
            <person name="Tong Y."/>
            <person name="Lu Y."/>
            <person name="Yang J."/>
            <person name="Xu C."/>
            <person name="Jia M."/>
            <person name="Peters R.J."/>
            <person name="Huang L."/>
            <person name="Gao W."/>
        </authorList>
    </citation>
    <scope>NUCLEOTIDE SEQUENCE [LARGE SCALE GENOMIC DNA]</scope>
    <source>
        <strain evidence="3">cv. XIE 37</strain>
        <tissue evidence="2">Leaf</tissue>
    </source>
</reference>
<dbReference type="InterPro" id="IPR009003">
    <property type="entry name" value="Peptidase_S1_PA"/>
</dbReference>
<name>A0A7J7DXV3_TRIWF</name>